<dbReference type="PANTHER" id="PTHR30290">
    <property type="entry name" value="PERIPLASMIC BINDING COMPONENT OF ABC TRANSPORTER"/>
    <property type="match status" value="1"/>
</dbReference>
<dbReference type="PIRSF" id="PIRSF002741">
    <property type="entry name" value="MppA"/>
    <property type="match status" value="1"/>
</dbReference>
<proteinExistence type="inferred from homology"/>
<keyword evidence="6" id="KW-1185">Reference proteome</keyword>
<dbReference type="SUPFAM" id="SSF53850">
    <property type="entry name" value="Periplasmic binding protein-like II"/>
    <property type="match status" value="1"/>
</dbReference>
<dbReference type="InterPro" id="IPR030678">
    <property type="entry name" value="Peptide/Ni-bd"/>
</dbReference>
<dbReference type="Gene3D" id="3.90.76.10">
    <property type="entry name" value="Dipeptide-binding Protein, Domain 1"/>
    <property type="match status" value="1"/>
</dbReference>
<accession>W4M1K6</accession>
<gene>
    <name evidence="5" type="ORF">ETSY2_32465</name>
</gene>
<dbReference type="InterPro" id="IPR039424">
    <property type="entry name" value="SBP_5"/>
</dbReference>
<evidence type="ECO:0000313" key="6">
    <source>
        <dbReference type="Proteomes" id="UP000019140"/>
    </source>
</evidence>
<dbReference type="InterPro" id="IPR000914">
    <property type="entry name" value="SBP_5_dom"/>
</dbReference>
<dbReference type="EMBL" id="AZHX01001383">
    <property type="protein sequence ID" value="ETX03806.1"/>
    <property type="molecule type" value="Genomic_DNA"/>
</dbReference>
<organism evidence="5 6">
    <name type="scientific">Candidatus Entotheonella gemina</name>
    <dbReference type="NCBI Taxonomy" id="1429439"/>
    <lineage>
        <taxon>Bacteria</taxon>
        <taxon>Pseudomonadati</taxon>
        <taxon>Nitrospinota/Tectimicrobiota group</taxon>
        <taxon>Candidatus Tectimicrobiota</taxon>
        <taxon>Candidatus Entotheonellia</taxon>
        <taxon>Candidatus Entotheonellales</taxon>
        <taxon>Candidatus Entotheonellaceae</taxon>
        <taxon>Candidatus Entotheonella</taxon>
    </lineage>
</organism>
<reference evidence="5 6" key="1">
    <citation type="journal article" date="2014" name="Nature">
        <title>An environmental bacterial taxon with a large and distinct metabolic repertoire.</title>
        <authorList>
            <person name="Wilson M.C."/>
            <person name="Mori T."/>
            <person name="Ruckert C."/>
            <person name="Uria A.R."/>
            <person name="Helf M.J."/>
            <person name="Takada K."/>
            <person name="Gernert C."/>
            <person name="Steffens U.A."/>
            <person name="Heycke N."/>
            <person name="Schmitt S."/>
            <person name="Rinke C."/>
            <person name="Helfrich E.J."/>
            <person name="Brachmann A.O."/>
            <person name="Gurgui C."/>
            <person name="Wakimoto T."/>
            <person name="Kracht M."/>
            <person name="Crusemann M."/>
            <person name="Hentschel U."/>
            <person name="Abe I."/>
            <person name="Matsunaga S."/>
            <person name="Kalinowski J."/>
            <person name="Takeyama H."/>
            <person name="Piel J."/>
        </authorList>
    </citation>
    <scope>NUCLEOTIDE SEQUENCE [LARGE SCALE GENOMIC DNA]</scope>
    <source>
        <strain evidence="6">TSY2</strain>
    </source>
</reference>
<name>W4M1K6_9BACT</name>
<evidence type="ECO:0000313" key="5">
    <source>
        <dbReference type="EMBL" id="ETX03806.1"/>
    </source>
</evidence>
<evidence type="ECO:0000256" key="3">
    <source>
        <dbReference type="ARBA" id="ARBA00022729"/>
    </source>
</evidence>
<dbReference type="GO" id="GO:0030288">
    <property type="term" value="C:outer membrane-bounded periplasmic space"/>
    <property type="evidence" value="ECO:0007669"/>
    <property type="project" value="UniProtKB-ARBA"/>
</dbReference>
<dbReference type="Proteomes" id="UP000019140">
    <property type="component" value="Unassembled WGS sequence"/>
</dbReference>
<dbReference type="Pfam" id="PF00496">
    <property type="entry name" value="SBP_bac_5"/>
    <property type="match status" value="1"/>
</dbReference>
<keyword evidence="2" id="KW-0813">Transport</keyword>
<dbReference type="CDD" id="cd00995">
    <property type="entry name" value="PBP2_NikA_DppA_OppA_like"/>
    <property type="match status" value="1"/>
</dbReference>
<comment type="caution">
    <text evidence="5">The sequence shown here is derived from an EMBL/GenBank/DDBJ whole genome shotgun (WGS) entry which is preliminary data.</text>
</comment>
<evidence type="ECO:0000256" key="2">
    <source>
        <dbReference type="ARBA" id="ARBA00022448"/>
    </source>
</evidence>
<comment type="similarity">
    <text evidence="1">Belongs to the bacterial solute-binding protein 5 family.</text>
</comment>
<feature type="domain" description="Solute-binding protein family 5" evidence="4">
    <location>
        <begin position="19"/>
        <end position="380"/>
    </location>
</feature>
<dbReference type="Gene3D" id="3.40.190.10">
    <property type="entry name" value="Periplasmic binding protein-like II"/>
    <property type="match status" value="1"/>
</dbReference>
<dbReference type="HOGENOM" id="CLU_017028_7_3_7"/>
<evidence type="ECO:0000259" key="4">
    <source>
        <dbReference type="Pfam" id="PF00496"/>
    </source>
</evidence>
<protein>
    <recommendedName>
        <fullName evidence="4">Solute-binding protein family 5 domain-containing protein</fullName>
    </recommendedName>
</protein>
<evidence type="ECO:0000256" key="1">
    <source>
        <dbReference type="ARBA" id="ARBA00005695"/>
    </source>
</evidence>
<sequence>MQIGNHIYSGLIYADHNLEPQGDLAESWEVSKDSREWTFQLRQGVKFHDGEDFTADDVIYNYNRIKDPKTASIHRRRLDEIDKIEKLGDHAVRFKLKSPSGSFLMTLTCVPGRALIIASRKSLEKMGPEQFSITPVGTGPFRVAEHQVGTKFILERFDDYFREVPKIKRVNIIPVTEPETVVAALRTGEIQFHNRPPTQFFKILERDPNITMMEGPDPGFRGLMLNQDKVPAFKDVRVRLAIAKAIDRDALAKRAFFGRVLPGVGPIPAAQKLYYRDFKRQISAQKYDPDAAARLWEESGVGKLKLKTVSSVAADDLRSAQVLLPLIEKVLPIKFEIEQVDPSVNGKRFRAGDYETRVGGSGADIDPNDSIRDFFITNGKFNTFGYGGNVTLDTIIEEQFREGDQERRKALVHLAEDMVMADAPMAFTHHLIEYLAVRKEVKDFRMSPTPTWSFGTVSMG</sequence>
<dbReference type="GO" id="GO:1904680">
    <property type="term" value="F:peptide transmembrane transporter activity"/>
    <property type="evidence" value="ECO:0007669"/>
    <property type="project" value="TreeGrafter"/>
</dbReference>
<dbReference type="GO" id="GO:0043190">
    <property type="term" value="C:ATP-binding cassette (ABC) transporter complex"/>
    <property type="evidence" value="ECO:0007669"/>
    <property type="project" value="InterPro"/>
</dbReference>
<dbReference type="AlphaFoldDB" id="W4M1K6"/>
<dbReference type="Gene3D" id="3.10.105.10">
    <property type="entry name" value="Dipeptide-binding Protein, Domain 3"/>
    <property type="match status" value="1"/>
</dbReference>
<keyword evidence="3" id="KW-0732">Signal</keyword>
<dbReference type="PANTHER" id="PTHR30290:SF9">
    <property type="entry name" value="OLIGOPEPTIDE-BINDING PROTEIN APPA"/>
    <property type="match status" value="1"/>
</dbReference>
<dbReference type="GO" id="GO:0015833">
    <property type="term" value="P:peptide transport"/>
    <property type="evidence" value="ECO:0007669"/>
    <property type="project" value="TreeGrafter"/>
</dbReference>